<feature type="region of interest" description="Disordered" evidence="1">
    <location>
        <begin position="196"/>
        <end position="224"/>
    </location>
</feature>
<sequence length="270" mass="30126">MNFNEDELQKELKELKTSVSLDPQKKESMKNAIRKHAKKKRKRKKLKQSAIWFSTAAVLFICGVLLVNTINSNQSVLPADDHDQPENKANTGDTGKEAADSGQEGDTDDTASQQISVSEQGTETQTIMLEGTEKETTVTNYSLEPYGIYYQMDEFLGNYTIDEGAVRHYSDDDNAWIRLEVIEDVSLDDVVSDVQSDYSGDASETEESAETPPGEENPYHGIGQHFSSPPQGYYVYQIEENVLVIQYEYVIAAGDGMGSRLQALRESISQ</sequence>
<feature type="compositionally biased region" description="Polar residues" evidence="1">
    <location>
        <begin position="110"/>
        <end position="124"/>
    </location>
</feature>
<dbReference type="AlphaFoldDB" id="A0A1I1A3H9"/>
<keyword evidence="4" id="KW-1185">Reference proteome</keyword>
<feature type="region of interest" description="Disordered" evidence="1">
    <location>
        <begin position="76"/>
        <end position="124"/>
    </location>
</feature>
<dbReference type="OrthoDB" id="2963178at2"/>
<keyword evidence="2" id="KW-0812">Transmembrane</keyword>
<feature type="transmembrane region" description="Helical" evidence="2">
    <location>
        <begin position="49"/>
        <end position="67"/>
    </location>
</feature>
<evidence type="ECO:0000256" key="1">
    <source>
        <dbReference type="SAM" id="MobiDB-lite"/>
    </source>
</evidence>
<evidence type="ECO:0008006" key="5">
    <source>
        <dbReference type="Google" id="ProtNLM"/>
    </source>
</evidence>
<evidence type="ECO:0000313" key="3">
    <source>
        <dbReference type="EMBL" id="SFB31138.1"/>
    </source>
</evidence>
<accession>A0A1I1A3H9</accession>
<proteinExistence type="predicted"/>
<name>A0A1I1A3H9_9BACI</name>
<evidence type="ECO:0000256" key="2">
    <source>
        <dbReference type="SAM" id="Phobius"/>
    </source>
</evidence>
<evidence type="ECO:0000313" key="4">
    <source>
        <dbReference type="Proteomes" id="UP000198642"/>
    </source>
</evidence>
<dbReference type="Proteomes" id="UP000198642">
    <property type="component" value="Unassembled WGS sequence"/>
</dbReference>
<protein>
    <recommendedName>
        <fullName evidence="5">DUF4367 domain-containing protein</fullName>
    </recommendedName>
</protein>
<reference evidence="3 4" key="1">
    <citation type="submission" date="2016-10" db="EMBL/GenBank/DDBJ databases">
        <authorList>
            <person name="de Groot N.N."/>
        </authorList>
    </citation>
    <scope>NUCLEOTIDE SEQUENCE [LARGE SCALE GENOMIC DNA]</scope>
    <source>
        <strain evidence="3 4">CGMCC 1.3702</strain>
    </source>
</reference>
<gene>
    <name evidence="3" type="ORF">SAMN04488072_11513</name>
</gene>
<feature type="region of interest" description="Disordered" evidence="1">
    <location>
        <begin position="14"/>
        <end position="42"/>
    </location>
</feature>
<keyword evidence="2" id="KW-0472">Membrane</keyword>
<feature type="compositionally biased region" description="Basic residues" evidence="1">
    <location>
        <begin position="32"/>
        <end position="42"/>
    </location>
</feature>
<keyword evidence="2" id="KW-1133">Transmembrane helix</keyword>
<dbReference type="RefSeq" id="WP_090240444.1">
    <property type="nucleotide sequence ID" value="NZ_FOJW01000015.1"/>
</dbReference>
<dbReference type="EMBL" id="FOJW01000015">
    <property type="protein sequence ID" value="SFB31138.1"/>
    <property type="molecule type" value="Genomic_DNA"/>
</dbReference>
<organism evidence="3 4">
    <name type="scientific">Lentibacillus halodurans</name>
    <dbReference type="NCBI Taxonomy" id="237679"/>
    <lineage>
        <taxon>Bacteria</taxon>
        <taxon>Bacillati</taxon>
        <taxon>Bacillota</taxon>
        <taxon>Bacilli</taxon>
        <taxon>Bacillales</taxon>
        <taxon>Bacillaceae</taxon>
        <taxon>Lentibacillus</taxon>
    </lineage>
</organism>